<keyword evidence="2" id="KW-1185">Reference proteome</keyword>
<evidence type="ECO:0000313" key="2">
    <source>
        <dbReference type="Proteomes" id="UP000198571"/>
    </source>
</evidence>
<gene>
    <name evidence="1" type="ORF">SAMN05518684_106220</name>
</gene>
<dbReference type="EMBL" id="FOGT01000006">
    <property type="protein sequence ID" value="SES03013.1"/>
    <property type="molecule type" value="Genomic_DNA"/>
</dbReference>
<protein>
    <submittedName>
        <fullName evidence="1">Uncharacterized protein</fullName>
    </submittedName>
</protein>
<accession>A0A1H9U1Q8</accession>
<organism evidence="1 2">
    <name type="scientific">Salipaludibacillus aurantiacus</name>
    <dbReference type="NCBI Taxonomy" id="1601833"/>
    <lineage>
        <taxon>Bacteria</taxon>
        <taxon>Bacillati</taxon>
        <taxon>Bacillota</taxon>
        <taxon>Bacilli</taxon>
        <taxon>Bacillales</taxon>
        <taxon>Bacillaceae</taxon>
    </lineage>
</organism>
<proteinExistence type="predicted"/>
<dbReference type="OrthoDB" id="2706031at2"/>
<name>A0A1H9U1Q8_9BACI</name>
<evidence type="ECO:0000313" key="1">
    <source>
        <dbReference type="EMBL" id="SES03013.1"/>
    </source>
</evidence>
<reference evidence="2" key="1">
    <citation type="submission" date="2016-10" db="EMBL/GenBank/DDBJ databases">
        <authorList>
            <person name="Varghese N."/>
            <person name="Submissions S."/>
        </authorList>
    </citation>
    <scope>NUCLEOTIDE SEQUENCE [LARGE SCALE GENOMIC DNA]</scope>
    <source>
        <strain evidence="2">S9</strain>
    </source>
</reference>
<dbReference type="Proteomes" id="UP000198571">
    <property type="component" value="Unassembled WGS sequence"/>
</dbReference>
<dbReference type="AlphaFoldDB" id="A0A1H9U1Q8"/>
<sequence length="107" mass="12504">MKVNTETYSGHEETIKRMESVYLTKEPGETVVILEELDFTFTRSELAEIKRLWKKGVTLQEMTRKLYRNENELFLAVFHLTFQNRKNGTDGIALNLSQILGGRHEQN</sequence>
<dbReference type="STRING" id="1601833.SAMN05518684_106220"/>
<dbReference type="RefSeq" id="WP_093050984.1">
    <property type="nucleotide sequence ID" value="NZ_FOGT01000006.1"/>
</dbReference>